<dbReference type="InParanoid" id="A0A0C3P3G2"/>
<evidence type="ECO:0000313" key="1">
    <source>
        <dbReference type="EMBL" id="KIO07570.1"/>
    </source>
</evidence>
<evidence type="ECO:0000313" key="2">
    <source>
        <dbReference type="Proteomes" id="UP000054217"/>
    </source>
</evidence>
<proteinExistence type="predicted"/>
<keyword evidence="2" id="KW-1185">Reference proteome</keyword>
<gene>
    <name evidence="1" type="ORF">M404DRAFT_111114</name>
</gene>
<accession>A0A0C3P3G2</accession>
<feature type="non-terminal residue" evidence="1">
    <location>
        <position position="1"/>
    </location>
</feature>
<dbReference type="OrthoDB" id="2684442at2759"/>
<dbReference type="AlphaFoldDB" id="A0A0C3P3G2"/>
<sequence length="155" mass="17235">PKSSGPKALWNPAEVDALIKYLHHHCFEAGDNGNFKSNLYTSAAMHISEFLTEGLPKTRDMVKNKWVSHIQRIYHDIEGYCLKSGCHWDNTCGAGVQGMFDEQVFDDCVKVFYPSNIFINSGWQYYNLVADIIPNSGAHGTNAFTPSTSQIATGS</sequence>
<organism evidence="1 2">
    <name type="scientific">Pisolithus tinctorius Marx 270</name>
    <dbReference type="NCBI Taxonomy" id="870435"/>
    <lineage>
        <taxon>Eukaryota</taxon>
        <taxon>Fungi</taxon>
        <taxon>Dikarya</taxon>
        <taxon>Basidiomycota</taxon>
        <taxon>Agaricomycotina</taxon>
        <taxon>Agaricomycetes</taxon>
        <taxon>Agaricomycetidae</taxon>
        <taxon>Boletales</taxon>
        <taxon>Sclerodermatineae</taxon>
        <taxon>Pisolithaceae</taxon>
        <taxon>Pisolithus</taxon>
    </lineage>
</organism>
<dbReference type="Proteomes" id="UP000054217">
    <property type="component" value="Unassembled WGS sequence"/>
</dbReference>
<dbReference type="HOGENOM" id="CLU_082499_5_1_1"/>
<feature type="non-terminal residue" evidence="1">
    <location>
        <position position="155"/>
    </location>
</feature>
<dbReference type="STRING" id="870435.A0A0C3P3G2"/>
<name>A0A0C3P3G2_PISTI</name>
<evidence type="ECO:0008006" key="3">
    <source>
        <dbReference type="Google" id="ProtNLM"/>
    </source>
</evidence>
<reference evidence="1 2" key="1">
    <citation type="submission" date="2014-04" db="EMBL/GenBank/DDBJ databases">
        <authorList>
            <consortium name="DOE Joint Genome Institute"/>
            <person name="Kuo A."/>
            <person name="Kohler A."/>
            <person name="Costa M.D."/>
            <person name="Nagy L.G."/>
            <person name="Floudas D."/>
            <person name="Copeland A."/>
            <person name="Barry K.W."/>
            <person name="Cichocki N."/>
            <person name="Veneault-Fourrey C."/>
            <person name="LaButti K."/>
            <person name="Lindquist E.A."/>
            <person name="Lipzen A."/>
            <person name="Lundell T."/>
            <person name="Morin E."/>
            <person name="Murat C."/>
            <person name="Sun H."/>
            <person name="Tunlid A."/>
            <person name="Henrissat B."/>
            <person name="Grigoriev I.V."/>
            <person name="Hibbett D.S."/>
            <person name="Martin F."/>
            <person name="Nordberg H.P."/>
            <person name="Cantor M.N."/>
            <person name="Hua S.X."/>
        </authorList>
    </citation>
    <scope>NUCLEOTIDE SEQUENCE [LARGE SCALE GENOMIC DNA]</scope>
    <source>
        <strain evidence="1 2">Marx 270</strain>
    </source>
</reference>
<dbReference type="EMBL" id="KN831959">
    <property type="protein sequence ID" value="KIO07570.1"/>
    <property type="molecule type" value="Genomic_DNA"/>
</dbReference>
<protein>
    <recommendedName>
        <fullName evidence="3">Myb/SANT-like domain-containing protein</fullName>
    </recommendedName>
</protein>
<reference evidence="2" key="2">
    <citation type="submission" date="2015-01" db="EMBL/GenBank/DDBJ databases">
        <title>Evolutionary Origins and Diversification of the Mycorrhizal Mutualists.</title>
        <authorList>
            <consortium name="DOE Joint Genome Institute"/>
            <consortium name="Mycorrhizal Genomics Consortium"/>
            <person name="Kohler A."/>
            <person name="Kuo A."/>
            <person name="Nagy L.G."/>
            <person name="Floudas D."/>
            <person name="Copeland A."/>
            <person name="Barry K.W."/>
            <person name="Cichocki N."/>
            <person name="Veneault-Fourrey C."/>
            <person name="LaButti K."/>
            <person name="Lindquist E.A."/>
            <person name="Lipzen A."/>
            <person name="Lundell T."/>
            <person name="Morin E."/>
            <person name="Murat C."/>
            <person name="Riley R."/>
            <person name="Ohm R."/>
            <person name="Sun H."/>
            <person name="Tunlid A."/>
            <person name="Henrissat B."/>
            <person name="Grigoriev I.V."/>
            <person name="Hibbett D.S."/>
            <person name="Martin F."/>
        </authorList>
    </citation>
    <scope>NUCLEOTIDE SEQUENCE [LARGE SCALE GENOMIC DNA]</scope>
    <source>
        <strain evidence="2">Marx 270</strain>
    </source>
</reference>